<dbReference type="GO" id="GO:0005737">
    <property type="term" value="C:cytoplasm"/>
    <property type="evidence" value="ECO:0007669"/>
    <property type="project" value="TreeGrafter"/>
</dbReference>
<dbReference type="EMBL" id="MDGQ01000005">
    <property type="protein sequence ID" value="OEJ99629.1"/>
    <property type="molecule type" value="Genomic_DNA"/>
</dbReference>
<evidence type="ECO:0000256" key="6">
    <source>
        <dbReference type="RuleBase" id="RU362079"/>
    </source>
</evidence>
<dbReference type="Gene3D" id="3.30.1130.10">
    <property type="match status" value="1"/>
</dbReference>
<protein>
    <recommendedName>
        <fullName evidence="6">7,8-dihydroneopterin aldolase</fullName>
        <ecNumber evidence="6">4.1.2.25</ecNumber>
    </recommendedName>
</protein>
<dbReference type="GO" id="GO:0046656">
    <property type="term" value="P:folic acid biosynthetic process"/>
    <property type="evidence" value="ECO:0007669"/>
    <property type="project" value="UniProtKB-UniRule"/>
</dbReference>
<keyword evidence="9" id="KW-1185">Reference proteome</keyword>
<evidence type="ECO:0000256" key="2">
    <source>
        <dbReference type="ARBA" id="ARBA00005013"/>
    </source>
</evidence>
<dbReference type="GO" id="GO:0004150">
    <property type="term" value="F:dihydroneopterin aldolase activity"/>
    <property type="evidence" value="ECO:0007669"/>
    <property type="project" value="UniProtKB-UniRule"/>
</dbReference>
<keyword evidence="4 6" id="KW-0289">Folate biosynthesis</keyword>
<organism evidence="8 9">
    <name type="scientific">Roseivirga misakiensis</name>
    <dbReference type="NCBI Taxonomy" id="1563681"/>
    <lineage>
        <taxon>Bacteria</taxon>
        <taxon>Pseudomonadati</taxon>
        <taxon>Bacteroidota</taxon>
        <taxon>Cytophagia</taxon>
        <taxon>Cytophagales</taxon>
        <taxon>Roseivirgaceae</taxon>
        <taxon>Roseivirga</taxon>
    </lineage>
</organism>
<evidence type="ECO:0000259" key="7">
    <source>
        <dbReference type="SMART" id="SM00905"/>
    </source>
</evidence>
<dbReference type="EC" id="4.1.2.25" evidence="6"/>
<gene>
    <name evidence="8" type="ORF">BFP71_08640</name>
</gene>
<dbReference type="RefSeq" id="WP_069835091.1">
    <property type="nucleotide sequence ID" value="NZ_MDGQ01000005.1"/>
</dbReference>
<dbReference type="NCBIfam" id="TIGR00526">
    <property type="entry name" value="folB_dom"/>
    <property type="match status" value="1"/>
</dbReference>
<reference evidence="8 9" key="1">
    <citation type="submission" date="2016-08" db="EMBL/GenBank/DDBJ databases">
        <title>Draft genome of Fabibacter sp. strain SK-8.</title>
        <authorList>
            <person name="Wong S.-K."/>
            <person name="Hamasaki K."/>
            <person name="Yoshizawa S."/>
        </authorList>
    </citation>
    <scope>NUCLEOTIDE SEQUENCE [LARGE SCALE GENOMIC DNA]</scope>
    <source>
        <strain evidence="8 9">SK-8</strain>
    </source>
</reference>
<comment type="pathway">
    <text evidence="2 6">Cofactor biosynthesis; tetrahydrofolate biosynthesis; 2-amino-4-hydroxy-6-hydroxymethyl-7,8-dihydropteridine diphosphate from 7,8-dihydroneopterin triphosphate: step 3/4.</text>
</comment>
<dbReference type="Pfam" id="PF02152">
    <property type="entry name" value="FolB"/>
    <property type="match status" value="1"/>
</dbReference>
<evidence type="ECO:0000313" key="8">
    <source>
        <dbReference type="EMBL" id="OEJ99629.1"/>
    </source>
</evidence>
<comment type="catalytic activity">
    <reaction evidence="1 6">
        <text>7,8-dihydroneopterin = 6-hydroxymethyl-7,8-dihydropterin + glycolaldehyde</text>
        <dbReference type="Rhea" id="RHEA:10540"/>
        <dbReference type="ChEBI" id="CHEBI:17001"/>
        <dbReference type="ChEBI" id="CHEBI:17071"/>
        <dbReference type="ChEBI" id="CHEBI:44841"/>
        <dbReference type="EC" id="4.1.2.25"/>
    </reaction>
</comment>
<dbReference type="NCBIfam" id="TIGR00525">
    <property type="entry name" value="folB"/>
    <property type="match status" value="1"/>
</dbReference>
<comment type="function">
    <text evidence="6">Catalyzes the conversion of 7,8-dihydroneopterin to 6-hydroxymethyl-7,8-dihydropterin.</text>
</comment>
<dbReference type="InterPro" id="IPR006156">
    <property type="entry name" value="Dihydroneopterin_aldolase"/>
</dbReference>
<dbReference type="PANTHER" id="PTHR42844">
    <property type="entry name" value="DIHYDRONEOPTERIN ALDOLASE 1-RELATED"/>
    <property type="match status" value="1"/>
</dbReference>
<dbReference type="AlphaFoldDB" id="A0A1E5SKH9"/>
<dbReference type="InterPro" id="IPR006157">
    <property type="entry name" value="FolB_dom"/>
</dbReference>
<dbReference type="PANTHER" id="PTHR42844:SF1">
    <property type="entry name" value="DIHYDRONEOPTERIN ALDOLASE 1-RELATED"/>
    <property type="match status" value="1"/>
</dbReference>
<name>A0A1E5SKH9_9BACT</name>
<comment type="similarity">
    <text evidence="3 6">Belongs to the DHNA family.</text>
</comment>
<evidence type="ECO:0000256" key="1">
    <source>
        <dbReference type="ARBA" id="ARBA00001353"/>
    </source>
</evidence>
<keyword evidence="5 6" id="KW-0456">Lyase</keyword>
<evidence type="ECO:0000256" key="4">
    <source>
        <dbReference type="ARBA" id="ARBA00022909"/>
    </source>
</evidence>
<accession>A0A1E5SKH9</accession>
<feature type="domain" description="Dihydroneopterin aldolase/epimerase" evidence="7">
    <location>
        <begin position="6"/>
        <end position="118"/>
    </location>
</feature>
<evidence type="ECO:0000313" key="9">
    <source>
        <dbReference type="Proteomes" id="UP000095552"/>
    </source>
</evidence>
<dbReference type="Proteomes" id="UP000095552">
    <property type="component" value="Unassembled WGS sequence"/>
</dbReference>
<dbReference type="InterPro" id="IPR043133">
    <property type="entry name" value="GTP-CH-I_C/QueF"/>
</dbReference>
<dbReference type="GO" id="GO:0046654">
    <property type="term" value="P:tetrahydrofolate biosynthetic process"/>
    <property type="evidence" value="ECO:0007669"/>
    <property type="project" value="UniProtKB-UniRule"/>
</dbReference>
<proteinExistence type="inferred from homology"/>
<comment type="caution">
    <text evidence="8">The sequence shown here is derived from an EMBL/GenBank/DDBJ whole genome shotgun (WGS) entry which is preliminary data.</text>
</comment>
<dbReference type="UniPathway" id="UPA00077">
    <property type="reaction ID" value="UER00154"/>
</dbReference>
<evidence type="ECO:0000256" key="5">
    <source>
        <dbReference type="ARBA" id="ARBA00023239"/>
    </source>
</evidence>
<evidence type="ECO:0000256" key="3">
    <source>
        <dbReference type="ARBA" id="ARBA00005708"/>
    </source>
</evidence>
<dbReference type="SUPFAM" id="SSF55620">
    <property type="entry name" value="Tetrahydrobiopterin biosynthesis enzymes-like"/>
    <property type="match status" value="1"/>
</dbReference>
<dbReference type="STRING" id="1563681.BFP71_08640"/>
<dbReference type="SMART" id="SM00905">
    <property type="entry name" value="FolB"/>
    <property type="match status" value="1"/>
</dbReference>
<sequence>MNKDIVSLEGMEFYAFHGFYAEEREKGNDFVVDVHVTTDFSVASESDNLEGTVNYEEIYTITKEEMSISTKLLERLGQRILDRLFEAFSTASAIEISVAKKNPPVGGQVNRSRITMIRTRE</sequence>